<dbReference type="GO" id="GO:0004252">
    <property type="term" value="F:serine-type endopeptidase activity"/>
    <property type="evidence" value="ECO:0007669"/>
    <property type="project" value="InterPro"/>
</dbReference>
<dbReference type="Gene3D" id="3.40.50.200">
    <property type="entry name" value="Peptidase S8/S53 domain"/>
    <property type="match status" value="1"/>
</dbReference>
<dbReference type="SUPFAM" id="SSF52743">
    <property type="entry name" value="Subtilisin-like"/>
    <property type="match status" value="1"/>
</dbReference>
<gene>
    <name evidence="2" type="ORF">UFOPK2837_00997</name>
</gene>
<organism evidence="2">
    <name type="scientific">freshwater metagenome</name>
    <dbReference type="NCBI Taxonomy" id="449393"/>
    <lineage>
        <taxon>unclassified sequences</taxon>
        <taxon>metagenomes</taxon>
        <taxon>ecological metagenomes</taxon>
    </lineage>
</organism>
<evidence type="ECO:0000313" key="2">
    <source>
        <dbReference type="EMBL" id="CAB4758369.1"/>
    </source>
</evidence>
<proteinExistence type="predicted"/>
<dbReference type="Pfam" id="PF00082">
    <property type="entry name" value="Peptidase_S8"/>
    <property type="match status" value="1"/>
</dbReference>
<reference evidence="2" key="1">
    <citation type="submission" date="2020-05" db="EMBL/GenBank/DDBJ databases">
        <authorList>
            <person name="Chiriac C."/>
            <person name="Salcher M."/>
            <person name="Ghai R."/>
            <person name="Kavagutti S V."/>
        </authorList>
    </citation>
    <scope>NUCLEOTIDE SEQUENCE</scope>
</reference>
<accession>A0A6J6UIS4</accession>
<dbReference type="InterPro" id="IPR036852">
    <property type="entry name" value="Peptidase_S8/S53_dom_sf"/>
</dbReference>
<dbReference type="GO" id="GO:0006508">
    <property type="term" value="P:proteolysis"/>
    <property type="evidence" value="ECO:0007669"/>
    <property type="project" value="InterPro"/>
</dbReference>
<dbReference type="InterPro" id="IPR000209">
    <property type="entry name" value="Peptidase_S8/S53_dom"/>
</dbReference>
<protein>
    <submittedName>
        <fullName evidence="2">Unannotated protein</fullName>
    </submittedName>
</protein>
<evidence type="ECO:0000259" key="1">
    <source>
        <dbReference type="Pfam" id="PF00082"/>
    </source>
</evidence>
<name>A0A6J6UIS4_9ZZZZ</name>
<sequence>MKKLIIALFVSALTVSTVPAVVADTPPTIAVIDVGTNSSLFTNAIATEVCVISSYKCPNGKLFMEGPGAANIAITTNKEVNHGTQMLSIVTMVNPSAKIIPIRIAGINPNGNLALYSLEDVKAALDWVIANRIKYNIAVVSLSQGRIFANCKVPVGMAAQIATLKAAQVPVITAVGNDGNHTTVMAPSCLTDTVAVGATDNPYPGVQPIAYDVKAVPYIARYSNGAQGQTDFFLNARWYTLQLDGTKRFTVGTSNATAALSGYWLLNRKATFDETFASILSNTTKIKNEFQSGSFVTIDSLSLGNNK</sequence>
<dbReference type="AlphaFoldDB" id="A0A6J6UIS4"/>
<dbReference type="EMBL" id="CAEZZF010000104">
    <property type="protein sequence ID" value="CAB4758369.1"/>
    <property type="molecule type" value="Genomic_DNA"/>
</dbReference>
<feature type="domain" description="Peptidase S8/S53" evidence="1">
    <location>
        <begin position="67"/>
        <end position="262"/>
    </location>
</feature>